<dbReference type="InterPro" id="IPR007730">
    <property type="entry name" value="SPOR-like_dom"/>
</dbReference>
<protein>
    <submittedName>
        <fullName evidence="15">H+-transporting ATPase</fullName>
    </submittedName>
</protein>
<comment type="subcellular location">
    <subcellularLocation>
        <location evidence="1">Membrane</location>
        <topology evidence="1">Multi-pass membrane protein</topology>
    </subcellularLocation>
</comment>
<evidence type="ECO:0000256" key="8">
    <source>
        <dbReference type="ARBA" id="ARBA00022842"/>
    </source>
</evidence>
<dbReference type="PROSITE" id="PS51724">
    <property type="entry name" value="SPOR"/>
    <property type="match status" value="1"/>
</dbReference>
<dbReference type="Gene3D" id="1.20.1110.10">
    <property type="entry name" value="Calcium-transporting ATPase, transmembrane domain"/>
    <property type="match status" value="1"/>
</dbReference>
<feature type="transmembrane region" description="Helical" evidence="13">
    <location>
        <begin position="230"/>
        <end position="250"/>
    </location>
</feature>
<dbReference type="GO" id="GO:0016020">
    <property type="term" value="C:membrane"/>
    <property type="evidence" value="ECO:0007669"/>
    <property type="project" value="UniProtKB-SubCell"/>
</dbReference>
<accession>A0AA48M088</accession>
<evidence type="ECO:0000256" key="13">
    <source>
        <dbReference type="SAM" id="Phobius"/>
    </source>
</evidence>
<dbReference type="AlphaFoldDB" id="A0AA48M088"/>
<dbReference type="GO" id="GO:0005524">
    <property type="term" value="F:ATP binding"/>
    <property type="evidence" value="ECO:0007669"/>
    <property type="project" value="UniProtKB-KW"/>
</dbReference>
<name>A0AA48M088_9ZZZZ</name>
<dbReference type="NCBIfam" id="TIGR01494">
    <property type="entry name" value="ATPase_P-type"/>
    <property type="match status" value="2"/>
</dbReference>
<dbReference type="InterPro" id="IPR023298">
    <property type="entry name" value="ATPase_P-typ_TM_dom_sf"/>
</dbReference>
<dbReference type="SUPFAM" id="SSF81665">
    <property type="entry name" value="Calcium ATPase, transmembrane domain M"/>
    <property type="match status" value="1"/>
</dbReference>
<comment type="similarity">
    <text evidence="2">Belongs to the cation transport ATPase (P-type) (TC 3.A.3) family. Type IIIA subfamily.</text>
</comment>
<evidence type="ECO:0000256" key="6">
    <source>
        <dbReference type="ARBA" id="ARBA00022741"/>
    </source>
</evidence>
<dbReference type="SUPFAM" id="SSF81653">
    <property type="entry name" value="Calcium ATPase, transduction domain A"/>
    <property type="match status" value="1"/>
</dbReference>
<keyword evidence="8" id="KW-0460">Magnesium</keyword>
<gene>
    <name evidence="15" type="primary">PMA1/PMA2</name>
    <name evidence="15" type="ORF">AMST5_01507</name>
</gene>
<dbReference type="SMART" id="SM00831">
    <property type="entry name" value="Cation_ATPase_N"/>
    <property type="match status" value="1"/>
</dbReference>
<dbReference type="InterPro" id="IPR023214">
    <property type="entry name" value="HAD_sf"/>
</dbReference>
<dbReference type="InterPro" id="IPR004014">
    <property type="entry name" value="ATPase_P-typ_cation-transptr_N"/>
</dbReference>
<dbReference type="PRINTS" id="PR00119">
    <property type="entry name" value="CATATPASE"/>
</dbReference>
<dbReference type="SUPFAM" id="SSF81660">
    <property type="entry name" value="Metal cation-transporting ATPase, ATP-binding domain N"/>
    <property type="match status" value="1"/>
</dbReference>
<proteinExistence type="inferred from homology"/>
<dbReference type="SFLD" id="SFLDF00027">
    <property type="entry name" value="p-type_atpase"/>
    <property type="match status" value="1"/>
</dbReference>
<evidence type="ECO:0000259" key="14">
    <source>
        <dbReference type="PROSITE" id="PS51724"/>
    </source>
</evidence>
<dbReference type="Pfam" id="PF00122">
    <property type="entry name" value="E1-E2_ATPase"/>
    <property type="match status" value="1"/>
</dbReference>
<feature type="transmembrane region" description="Helical" evidence="13">
    <location>
        <begin position="684"/>
        <end position="705"/>
    </location>
</feature>
<evidence type="ECO:0000313" key="15">
    <source>
        <dbReference type="EMBL" id="CAJ0862630.1"/>
    </source>
</evidence>
<dbReference type="CDD" id="cd02076">
    <property type="entry name" value="P-type_ATPase_H"/>
    <property type="match status" value="1"/>
</dbReference>
<keyword evidence="4 13" id="KW-0812">Transmembrane</keyword>
<dbReference type="GO" id="GO:0016887">
    <property type="term" value="F:ATP hydrolysis activity"/>
    <property type="evidence" value="ECO:0007669"/>
    <property type="project" value="InterPro"/>
</dbReference>
<keyword evidence="10 13" id="KW-1133">Transmembrane helix</keyword>
<dbReference type="InterPro" id="IPR059000">
    <property type="entry name" value="ATPase_P-type_domA"/>
</dbReference>
<dbReference type="Pfam" id="PF00690">
    <property type="entry name" value="Cation_ATPase_N"/>
    <property type="match status" value="1"/>
</dbReference>
<dbReference type="Gene3D" id="3.40.1110.10">
    <property type="entry name" value="Calcium-transporting ATPase, cytoplasmic domain N"/>
    <property type="match status" value="1"/>
</dbReference>
<dbReference type="InterPro" id="IPR044492">
    <property type="entry name" value="P_typ_ATPase_HD_dom"/>
</dbReference>
<evidence type="ECO:0000256" key="3">
    <source>
        <dbReference type="ARBA" id="ARBA00022553"/>
    </source>
</evidence>
<dbReference type="InterPro" id="IPR036412">
    <property type="entry name" value="HAD-like_sf"/>
</dbReference>
<feature type="transmembrane region" description="Helical" evidence="13">
    <location>
        <begin position="55"/>
        <end position="77"/>
    </location>
</feature>
<feature type="region of interest" description="Disordered" evidence="12">
    <location>
        <begin position="882"/>
        <end position="923"/>
    </location>
</feature>
<dbReference type="Gene3D" id="3.40.50.1000">
    <property type="entry name" value="HAD superfamily/HAD-like"/>
    <property type="match status" value="1"/>
</dbReference>
<feature type="transmembrane region" description="Helical" evidence="13">
    <location>
        <begin position="717"/>
        <end position="735"/>
    </location>
</feature>
<sequence length="1013" mass="107304">MDTRIDLSKSPVSEVLAALSTDAQKGLDAKAAADRLSQYGLNALEEKKTSQWIVFLRYFWGPIPWMIEAAAIMAAIVHDWGDFTIILALLIFNAALGFFEEHQASNALQALKNALALKAKVLRDGAWSEIDAKDIVPGDIVRVRLGDVVPADARIVSGDYLSVDQAALTGESLPVSKKPGDILYSGSIAKQGEVQAVVTETGAHTFFGRTASLVQSAGATSHFQAAVMRIGDFLIAAAGVLAVILIAVQLSRGADVLRLAEFVLILLVASVPVAMPAVLSVTMALGAKLLAREKAIVSRLESIEEMAGMEILCSDKTGTLTQNKLTLGEVSPWKGADPKEALLVASLASKAEDRDPIDLAVLAGLHDETELKTYTQSAYQPFDPVTKRTEATVKGPDGAVFHAAKGAPQVIMALAKLEGADLEAANKAVDAYAAKGFRTLGVARTDANGTWRFLGFIPLYDPPRADSKETIARAEGYGVRVKMVTGDDVAIARQIAGDLGLGTGIQPATDLFKGGVGKGEIPVDIAARIEAADGFARVFPEHKYAIVKALQERGHIVGMTGDGVNDAPALKQADIGVAVSGATDAARAAAALILTAPGLSTIIRGIEEARRIFERMMSYTLYRIAMTLDIMVFIVLATIVYGFFPLTPVMIIMLALLDDIPIMTIAFDRAKVPSRPVRWQMDRVLVVSSVLGALAVIQSFGLLVIGQNVLHLDSHHLQTILFLQLVVGGHLMLFVTRTKGPFWMPPFPGTALFWAIVATQIVAALLCAYGVLVPALPWALIGLVWAYNLVWMFVQDLAKLAVYHELDARAARATPFLARLTERLNPAQQRPAPAAPASVQKATGGIADYVATALGLAAVAGLLWAGHLVTVGSAATASGAAPAASVEEHKEANAGPEAQAPQTPVAPTATERPEEKAVPAPAAATAVSAPAAAKAAVGLGLLPTEARAKGRWRQLEKRAPGLIANHQPVISKKEVNGRTAWFLEIADFNNKPEAAEFCQAIRARGVECEAIGE</sequence>
<evidence type="ECO:0000256" key="4">
    <source>
        <dbReference type="ARBA" id="ARBA00022692"/>
    </source>
</evidence>
<keyword evidence="11 13" id="KW-0472">Membrane</keyword>
<dbReference type="PROSITE" id="PS00154">
    <property type="entry name" value="ATPASE_E1_E2"/>
    <property type="match status" value="1"/>
</dbReference>
<feature type="transmembrane region" description="Helical" evidence="13">
    <location>
        <begin position="778"/>
        <end position="794"/>
    </location>
</feature>
<dbReference type="FunFam" id="3.40.50.1000:FF:000211">
    <property type="entry name" value="Plasma membrane ATPase"/>
    <property type="match status" value="1"/>
</dbReference>
<dbReference type="PRINTS" id="PR00120">
    <property type="entry name" value="HATPASE"/>
</dbReference>
<dbReference type="Pfam" id="PF00702">
    <property type="entry name" value="Hydrolase"/>
    <property type="match status" value="1"/>
</dbReference>
<keyword evidence="7" id="KW-0067">ATP-binding</keyword>
<dbReference type="EMBL" id="OY288114">
    <property type="protein sequence ID" value="CAJ0862630.1"/>
    <property type="molecule type" value="Genomic_DNA"/>
</dbReference>
<evidence type="ECO:0000256" key="7">
    <source>
        <dbReference type="ARBA" id="ARBA00022840"/>
    </source>
</evidence>
<dbReference type="InterPro" id="IPR001757">
    <property type="entry name" value="P_typ_ATPase"/>
</dbReference>
<dbReference type="InterPro" id="IPR008250">
    <property type="entry name" value="ATPase_P-typ_transduc_dom_A_sf"/>
</dbReference>
<dbReference type="NCBIfam" id="TIGR01647">
    <property type="entry name" value="ATPase-IIIA_H"/>
    <property type="match status" value="1"/>
</dbReference>
<dbReference type="InterPro" id="IPR006534">
    <property type="entry name" value="P-type_ATPase_IIIA"/>
</dbReference>
<dbReference type="FunFam" id="2.70.150.10:FF:000004">
    <property type="entry name" value="Plasma membrane ATPase"/>
    <property type="match status" value="1"/>
</dbReference>
<dbReference type="GO" id="GO:0008553">
    <property type="term" value="F:P-type proton-exporting transporter activity"/>
    <property type="evidence" value="ECO:0007669"/>
    <property type="project" value="InterPro"/>
</dbReference>
<feature type="domain" description="SPOR" evidence="14">
    <location>
        <begin position="929"/>
        <end position="1013"/>
    </location>
</feature>
<keyword evidence="9" id="KW-1278">Translocase</keyword>
<keyword evidence="6" id="KW-0547">Nucleotide-binding</keyword>
<dbReference type="PANTHER" id="PTHR42861">
    <property type="entry name" value="CALCIUM-TRANSPORTING ATPASE"/>
    <property type="match status" value="1"/>
</dbReference>
<organism evidence="15">
    <name type="scientific">freshwater sediment metagenome</name>
    <dbReference type="NCBI Taxonomy" id="556182"/>
    <lineage>
        <taxon>unclassified sequences</taxon>
        <taxon>metagenomes</taxon>
        <taxon>ecological metagenomes</taxon>
    </lineage>
</organism>
<dbReference type="GO" id="GO:0042834">
    <property type="term" value="F:peptidoglycan binding"/>
    <property type="evidence" value="ECO:0007669"/>
    <property type="project" value="InterPro"/>
</dbReference>
<evidence type="ECO:0000256" key="11">
    <source>
        <dbReference type="ARBA" id="ARBA00023136"/>
    </source>
</evidence>
<dbReference type="SUPFAM" id="SSF56784">
    <property type="entry name" value="HAD-like"/>
    <property type="match status" value="1"/>
</dbReference>
<dbReference type="InterPro" id="IPR018303">
    <property type="entry name" value="ATPase_P-typ_P_site"/>
</dbReference>
<dbReference type="GO" id="GO:0046872">
    <property type="term" value="F:metal ion binding"/>
    <property type="evidence" value="ECO:0007669"/>
    <property type="project" value="UniProtKB-KW"/>
</dbReference>
<feature type="compositionally biased region" description="Low complexity" evidence="12">
    <location>
        <begin position="896"/>
        <end position="910"/>
    </location>
</feature>
<keyword evidence="5" id="KW-0479">Metal-binding</keyword>
<keyword evidence="3" id="KW-0597">Phosphoprotein</keyword>
<feature type="transmembrane region" description="Helical" evidence="13">
    <location>
        <begin position="83"/>
        <end position="99"/>
    </location>
</feature>
<evidence type="ECO:0000256" key="9">
    <source>
        <dbReference type="ARBA" id="ARBA00022967"/>
    </source>
</evidence>
<feature type="transmembrane region" description="Helical" evidence="13">
    <location>
        <begin position="620"/>
        <end position="644"/>
    </location>
</feature>
<feature type="transmembrane region" description="Helical" evidence="13">
    <location>
        <begin position="747"/>
        <end position="772"/>
    </location>
</feature>
<reference evidence="15" key="1">
    <citation type="submission" date="2023-07" db="EMBL/GenBank/DDBJ databases">
        <authorList>
            <person name="Pelsma A.J. K."/>
        </authorList>
    </citation>
    <scope>NUCLEOTIDE SEQUENCE</scope>
</reference>
<feature type="transmembrane region" description="Helical" evidence="13">
    <location>
        <begin position="262"/>
        <end position="285"/>
    </location>
</feature>
<dbReference type="FunFam" id="3.40.1110.10:FF:000005">
    <property type="entry name" value="Plasma membrane ATPase"/>
    <property type="match status" value="1"/>
</dbReference>
<evidence type="ECO:0000256" key="5">
    <source>
        <dbReference type="ARBA" id="ARBA00022723"/>
    </source>
</evidence>
<dbReference type="SFLD" id="SFLDS00003">
    <property type="entry name" value="Haloacid_Dehalogenase"/>
    <property type="match status" value="1"/>
</dbReference>
<dbReference type="InterPro" id="IPR023299">
    <property type="entry name" value="ATPase_P-typ_cyto_dom_N"/>
</dbReference>
<evidence type="ECO:0000256" key="12">
    <source>
        <dbReference type="SAM" id="MobiDB-lite"/>
    </source>
</evidence>
<dbReference type="GO" id="GO:0120029">
    <property type="term" value="P:proton export across plasma membrane"/>
    <property type="evidence" value="ECO:0007669"/>
    <property type="project" value="InterPro"/>
</dbReference>
<dbReference type="Gene3D" id="2.70.150.10">
    <property type="entry name" value="Calcium-transporting ATPase, cytoplasmic transduction domain A"/>
    <property type="match status" value="1"/>
</dbReference>
<evidence type="ECO:0000256" key="2">
    <source>
        <dbReference type="ARBA" id="ARBA00008804"/>
    </source>
</evidence>
<evidence type="ECO:0000256" key="1">
    <source>
        <dbReference type="ARBA" id="ARBA00004141"/>
    </source>
</evidence>
<dbReference type="SFLD" id="SFLDG00002">
    <property type="entry name" value="C1.7:_P-type_atpase_like"/>
    <property type="match status" value="1"/>
</dbReference>
<evidence type="ECO:0000256" key="10">
    <source>
        <dbReference type="ARBA" id="ARBA00022989"/>
    </source>
</evidence>